<evidence type="ECO:0000256" key="8">
    <source>
        <dbReference type="SAM" id="Phobius"/>
    </source>
</evidence>
<feature type="transmembrane region" description="Helical" evidence="8">
    <location>
        <begin position="499"/>
        <end position="520"/>
    </location>
</feature>
<dbReference type="GO" id="GO:0004190">
    <property type="term" value="F:aspartic-type endopeptidase activity"/>
    <property type="evidence" value="ECO:0007669"/>
    <property type="project" value="UniProtKB-KW"/>
</dbReference>
<feature type="signal peptide" evidence="9">
    <location>
        <begin position="1"/>
        <end position="17"/>
    </location>
</feature>
<dbReference type="SUPFAM" id="SSF50630">
    <property type="entry name" value="Acid proteases"/>
    <property type="match status" value="1"/>
</dbReference>
<accession>A0A9P6A1S4</accession>
<dbReference type="AlphaFoldDB" id="A0A9P6A1S4"/>
<keyword evidence="8" id="KW-1133">Transmembrane helix</keyword>
<dbReference type="GO" id="GO:0006508">
    <property type="term" value="P:proteolysis"/>
    <property type="evidence" value="ECO:0007669"/>
    <property type="project" value="UniProtKB-KW"/>
</dbReference>
<organism evidence="11 12">
    <name type="scientific">Pleurotus eryngii</name>
    <name type="common">Boletus of the steppes</name>
    <dbReference type="NCBI Taxonomy" id="5323"/>
    <lineage>
        <taxon>Eukaryota</taxon>
        <taxon>Fungi</taxon>
        <taxon>Dikarya</taxon>
        <taxon>Basidiomycota</taxon>
        <taxon>Agaricomycotina</taxon>
        <taxon>Agaricomycetes</taxon>
        <taxon>Agaricomycetidae</taxon>
        <taxon>Agaricales</taxon>
        <taxon>Pleurotineae</taxon>
        <taxon>Pleurotaceae</taxon>
        <taxon>Pleurotus</taxon>
    </lineage>
</organism>
<evidence type="ECO:0000256" key="6">
    <source>
        <dbReference type="RuleBase" id="RU000454"/>
    </source>
</evidence>
<dbReference type="InterPro" id="IPR001969">
    <property type="entry name" value="Aspartic_peptidase_AS"/>
</dbReference>
<feature type="active site" evidence="5">
    <location>
        <position position="149"/>
    </location>
</feature>
<feature type="transmembrane region" description="Helical" evidence="8">
    <location>
        <begin position="603"/>
        <end position="619"/>
    </location>
</feature>
<dbReference type="InterPro" id="IPR001461">
    <property type="entry name" value="Aspartic_peptidase_A1"/>
</dbReference>
<comment type="similarity">
    <text evidence="1 6">Belongs to the peptidase A1 family.</text>
</comment>
<evidence type="ECO:0000256" key="7">
    <source>
        <dbReference type="SAM" id="MobiDB-lite"/>
    </source>
</evidence>
<dbReference type="PROSITE" id="PS51767">
    <property type="entry name" value="PEPTIDASE_A1"/>
    <property type="match status" value="1"/>
</dbReference>
<comment type="caution">
    <text evidence="11">The sequence shown here is derived from an EMBL/GenBank/DDBJ whole genome shotgun (WGS) entry which is preliminary data.</text>
</comment>
<dbReference type="Gene3D" id="2.40.70.10">
    <property type="entry name" value="Acid Proteases"/>
    <property type="match status" value="2"/>
</dbReference>
<keyword evidence="2 6" id="KW-0645">Protease</keyword>
<dbReference type="EMBL" id="MU154540">
    <property type="protein sequence ID" value="KAF9498004.1"/>
    <property type="molecule type" value="Genomic_DNA"/>
</dbReference>
<dbReference type="InterPro" id="IPR034164">
    <property type="entry name" value="Pepsin-like_dom"/>
</dbReference>
<dbReference type="CDD" id="cd05471">
    <property type="entry name" value="pepsin_like"/>
    <property type="match status" value="1"/>
</dbReference>
<keyword evidence="8" id="KW-0812">Transmembrane</keyword>
<proteinExistence type="inferred from homology"/>
<dbReference type="PROSITE" id="PS00141">
    <property type="entry name" value="ASP_PROTEASE"/>
    <property type="match status" value="1"/>
</dbReference>
<dbReference type="PANTHER" id="PTHR47966:SF6">
    <property type="entry name" value="PEPTIDASE A1 DOMAIN-CONTAINING PROTEIN"/>
    <property type="match status" value="1"/>
</dbReference>
<evidence type="ECO:0000313" key="12">
    <source>
        <dbReference type="Proteomes" id="UP000807025"/>
    </source>
</evidence>
<keyword evidence="9" id="KW-0732">Signal</keyword>
<name>A0A9P6A1S4_PLEER</name>
<keyword evidence="12" id="KW-1185">Reference proteome</keyword>
<keyword evidence="3 6" id="KW-0064">Aspartyl protease</keyword>
<evidence type="ECO:0000256" key="1">
    <source>
        <dbReference type="ARBA" id="ARBA00007447"/>
    </source>
</evidence>
<evidence type="ECO:0000256" key="4">
    <source>
        <dbReference type="ARBA" id="ARBA00022801"/>
    </source>
</evidence>
<evidence type="ECO:0000259" key="10">
    <source>
        <dbReference type="PROSITE" id="PS51767"/>
    </source>
</evidence>
<feature type="region of interest" description="Disordered" evidence="7">
    <location>
        <begin position="555"/>
        <end position="594"/>
    </location>
</feature>
<evidence type="ECO:0000256" key="5">
    <source>
        <dbReference type="PIRSR" id="PIRSR601461-1"/>
    </source>
</evidence>
<dbReference type="PANTHER" id="PTHR47966">
    <property type="entry name" value="BETA-SITE APP-CLEAVING ENZYME, ISOFORM A-RELATED"/>
    <property type="match status" value="1"/>
</dbReference>
<dbReference type="Proteomes" id="UP000807025">
    <property type="component" value="Unassembled WGS sequence"/>
</dbReference>
<dbReference type="Pfam" id="PF00026">
    <property type="entry name" value="Asp"/>
    <property type="match status" value="1"/>
</dbReference>
<dbReference type="InterPro" id="IPR021109">
    <property type="entry name" value="Peptidase_aspartic_dom_sf"/>
</dbReference>
<evidence type="ECO:0000256" key="3">
    <source>
        <dbReference type="ARBA" id="ARBA00022750"/>
    </source>
</evidence>
<feature type="active site" evidence="5">
    <location>
        <position position="350"/>
    </location>
</feature>
<evidence type="ECO:0000256" key="9">
    <source>
        <dbReference type="SAM" id="SignalP"/>
    </source>
</evidence>
<protein>
    <submittedName>
        <fullName evidence="11">Acid protease</fullName>
    </submittedName>
</protein>
<dbReference type="PRINTS" id="PR00792">
    <property type="entry name" value="PEPSIN"/>
</dbReference>
<keyword evidence="4 6" id="KW-0378">Hydrolase</keyword>
<feature type="compositionally biased region" description="Low complexity" evidence="7">
    <location>
        <begin position="555"/>
        <end position="584"/>
    </location>
</feature>
<feature type="domain" description="Peptidase A1" evidence="10">
    <location>
        <begin position="131"/>
        <end position="468"/>
    </location>
</feature>
<feature type="compositionally biased region" description="Gly residues" evidence="7">
    <location>
        <begin position="585"/>
        <end position="594"/>
    </location>
</feature>
<evidence type="ECO:0000256" key="2">
    <source>
        <dbReference type="ARBA" id="ARBA00022670"/>
    </source>
</evidence>
<sequence>MIPLALLTLLSSTLIDASPAAAPLSHASHADAPLFPQSQYNSNAHSHYYDKRSPDGLHFDLTRRASHWNSSSGALDLTYYGSVADHIRGKYGYADRAQRRALAAGASWDDILHKRAAADLPVVNQRADSSYFGTVQIGTPPQPMNVILDTGSSDLWVADSSCQTCDPTTPLFSLSRSSSIQGGGASGQRVTIRYGSGEVAGSVAQDTVAMGSFSFPQQTFLAVDQTSSGLLDGSVSGILGLAFSAISSTRSTPFWLNLLNNGGTANSLTAPEMSFWLRRLRGVPGVQLEESGGVFTLGGRNSSLFQGDVEFLPLTGGSTRTFWLLNLAGLTVNGNVVNVATGNAGVSAIDTGTTLIGGPSADVRAIWDAVPGSQPVDGMDGFFSFPCTSTVRMTISYGGQFWPIDPRDMNLGRLAPGSSQCLGGVFDLGLGSSIVSGGGNPNWVVGDVFLKNVYSVFSAGNPPSVGFAQLSDSAGGSSGEQTVFTSVLLFYSVSRGGGFIGAFSFGLWGGVMFEVVFLYCRDRDEKSISDLVGFSSSVSSTSTSNSLSAATSNVLPSTSNSLSSTPAATGAPGTNANPSPNSGNNSGGGSSGSGNGAIGGTQLVMGAVLAPIVVALWAMM</sequence>
<evidence type="ECO:0000313" key="11">
    <source>
        <dbReference type="EMBL" id="KAF9498004.1"/>
    </source>
</evidence>
<dbReference type="OrthoDB" id="771136at2759"/>
<dbReference type="InterPro" id="IPR033121">
    <property type="entry name" value="PEPTIDASE_A1"/>
</dbReference>
<gene>
    <name evidence="11" type="ORF">BDN71DRAFT_1504423</name>
</gene>
<dbReference type="FunFam" id="2.40.70.10:FF:000115">
    <property type="entry name" value="Lysosomal aspartic protease"/>
    <property type="match status" value="1"/>
</dbReference>
<reference evidence="11" key="1">
    <citation type="submission" date="2020-11" db="EMBL/GenBank/DDBJ databases">
        <authorList>
            <consortium name="DOE Joint Genome Institute"/>
            <person name="Ahrendt S."/>
            <person name="Riley R."/>
            <person name="Andreopoulos W."/>
            <person name="Labutti K."/>
            <person name="Pangilinan J."/>
            <person name="Ruiz-Duenas F.J."/>
            <person name="Barrasa J.M."/>
            <person name="Sanchez-Garcia M."/>
            <person name="Camarero S."/>
            <person name="Miyauchi S."/>
            <person name="Serrano A."/>
            <person name="Linde D."/>
            <person name="Babiker R."/>
            <person name="Drula E."/>
            <person name="Ayuso-Fernandez I."/>
            <person name="Pacheco R."/>
            <person name="Padilla G."/>
            <person name="Ferreira P."/>
            <person name="Barriuso J."/>
            <person name="Kellner H."/>
            <person name="Castanera R."/>
            <person name="Alfaro M."/>
            <person name="Ramirez L."/>
            <person name="Pisabarro A.G."/>
            <person name="Kuo A."/>
            <person name="Tritt A."/>
            <person name="Lipzen A."/>
            <person name="He G."/>
            <person name="Yan M."/>
            <person name="Ng V."/>
            <person name="Cullen D."/>
            <person name="Martin F."/>
            <person name="Rosso M.-N."/>
            <person name="Henrissat B."/>
            <person name="Hibbett D."/>
            <person name="Martinez A.T."/>
            <person name="Grigoriev I.V."/>
        </authorList>
    </citation>
    <scope>NUCLEOTIDE SEQUENCE</scope>
    <source>
        <strain evidence="11">ATCC 90797</strain>
    </source>
</reference>
<feature type="chain" id="PRO_5040434716" evidence="9">
    <location>
        <begin position="18"/>
        <end position="620"/>
    </location>
</feature>
<keyword evidence="8" id="KW-0472">Membrane</keyword>